<dbReference type="CDD" id="cd07067">
    <property type="entry name" value="HP_PGM_like"/>
    <property type="match status" value="1"/>
</dbReference>
<keyword evidence="2" id="KW-1185">Reference proteome</keyword>
<evidence type="ECO:0000313" key="2">
    <source>
        <dbReference type="Proteomes" id="UP000220836"/>
    </source>
</evidence>
<dbReference type="PANTHER" id="PTHR48100">
    <property type="entry name" value="BROAD-SPECIFICITY PHOSPHATASE YOR283W-RELATED"/>
    <property type="match status" value="1"/>
</dbReference>
<dbReference type="Gene3D" id="3.40.50.1240">
    <property type="entry name" value="Phosphoglycerate mutase-like"/>
    <property type="match status" value="1"/>
</dbReference>
<dbReference type="SUPFAM" id="SSF53254">
    <property type="entry name" value="Phosphoglycerate mutase-like"/>
    <property type="match status" value="1"/>
</dbReference>
<dbReference type="GO" id="GO:0016791">
    <property type="term" value="F:phosphatase activity"/>
    <property type="evidence" value="ECO:0007669"/>
    <property type="project" value="TreeGrafter"/>
</dbReference>
<organism evidence="1 2">
    <name type="scientific">Pelagimonas varians</name>
    <dbReference type="NCBI Taxonomy" id="696760"/>
    <lineage>
        <taxon>Bacteria</taxon>
        <taxon>Pseudomonadati</taxon>
        <taxon>Pseudomonadota</taxon>
        <taxon>Alphaproteobacteria</taxon>
        <taxon>Rhodobacterales</taxon>
        <taxon>Roseobacteraceae</taxon>
        <taxon>Pelagimonas</taxon>
    </lineage>
</organism>
<accession>A0A238K6L6</accession>
<dbReference type="Proteomes" id="UP000220836">
    <property type="component" value="Unassembled WGS sequence"/>
</dbReference>
<sequence>MQTNGATQLYLIRHAPVIADGLVYGRRDLPADCGNAARFASLRASLPDMDLVLSSPAKRCLQTAQMVWPKVKPRVEDALWEQSFGDWEGIPFADIPDHGQLDGAELAAFTPPNGESFDDVCARTAAIMGTLPAGRVAVVAHAGVIRAALSQALGGVPSALRFEIANLSLTSILILPERQYVVREVNRCC</sequence>
<protein>
    <submittedName>
        <fullName evidence="1">Bifunctional RNase H/acid phosphatase</fullName>
    </submittedName>
</protein>
<dbReference type="GO" id="GO:0005737">
    <property type="term" value="C:cytoplasm"/>
    <property type="evidence" value="ECO:0007669"/>
    <property type="project" value="TreeGrafter"/>
</dbReference>
<dbReference type="SMART" id="SM00855">
    <property type="entry name" value="PGAM"/>
    <property type="match status" value="1"/>
</dbReference>
<gene>
    <name evidence="1" type="ORF">PEV8663_01402</name>
</gene>
<name>A0A238K6L6_9RHOB</name>
<dbReference type="EMBL" id="FXYH01000004">
    <property type="protein sequence ID" value="SMX38538.1"/>
    <property type="molecule type" value="Genomic_DNA"/>
</dbReference>
<dbReference type="RefSeq" id="WP_245910747.1">
    <property type="nucleotide sequence ID" value="NZ_FXYH01000004.1"/>
</dbReference>
<dbReference type="Pfam" id="PF00300">
    <property type="entry name" value="His_Phos_1"/>
    <property type="match status" value="1"/>
</dbReference>
<dbReference type="InterPro" id="IPR050275">
    <property type="entry name" value="PGM_Phosphatase"/>
</dbReference>
<dbReference type="InterPro" id="IPR013078">
    <property type="entry name" value="His_Pase_superF_clade-1"/>
</dbReference>
<evidence type="ECO:0000313" key="1">
    <source>
        <dbReference type="EMBL" id="SMX38538.1"/>
    </source>
</evidence>
<proteinExistence type="predicted"/>
<dbReference type="AlphaFoldDB" id="A0A238K6L6"/>
<reference evidence="1 2" key="1">
    <citation type="submission" date="2017-05" db="EMBL/GenBank/DDBJ databases">
        <authorList>
            <person name="Song R."/>
            <person name="Chenine A.L."/>
            <person name="Ruprecht R.M."/>
        </authorList>
    </citation>
    <scope>NUCLEOTIDE SEQUENCE [LARGE SCALE GENOMIC DNA]</scope>
    <source>
        <strain evidence="1 2">CECT 8663</strain>
    </source>
</reference>
<dbReference type="InterPro" id="IPR029033">
    <property type="entry name" value="His_PPase_superfam"/>
</dbReference>
<dbReference type="PANTHER" id="PTHR48100:SF1">
    <property type="entry name" value="HISTIDINE PHOSPHATASE FAMILY PROTEIN-RELATED"/>
    <property type="match status" value="1"/>
</dbReference>